<feature type="domain" description="Aconitase A/isopropylmalate dehydratase small subunit swivel" evidence="6">
    <location>
        <begin position="322"/>
        <end position="360"/>
    </location>
</feature>
<evidence type="ECO:0000313" key="8">
    <source>
        <dbReference type="Proteomes" id="UP000774617"/>
    </source>
</evidence>
<dbReference type="InterPro" id="IPR036008">
    <property type="entry name" value="Aconitase_4Fe-4S_dom"/>
</dbReference>
<evidence type="ECO:0000256" key="3">
    <source>
        <dbReference type="ARBA" id="ARBA00023014"/>
    </source>
</evidence>
<dbReference type="InterPro" id="IPR015931">
    <property type="entry name" value="Acnase/IPM_dHydase_lsu_aba_1/3"/>
</dbReference>
<evidence type="ECO:0008006" key="9">
    <source>
        <dbReference type="Google" id="ProtNLM"/>
    </source>
</evidence>
<dbReference type="Pfam" id="PF00694">
    <property type="entry name" value="Aconitase_C"/>
    <property type="match status" value="1"/>
</dbReference>
<gene>
    <name evidence="7" type="ORF">B0J12DRAFT_699165</name>
</gene>
<dbReference type="PANTHER" id="PTHR43822:SF2">
    <property type="entry name" value="HOMOACONITASE, MITOCHONDRIAL"/>
    <property type="match status" value="1"/>
</dbReference>
<keyword evidence="8" id="KW-1185">Reference proteome</keyword>
<protein>
    <recommendedName>
        <fullName evidence="9">Aconitase/3-isopropylmalate dehydratase large subunit alpha/beta/alpha domain-containing protein</fullName>
    </recommendedName>
</protein>
<dbReference type="InterPro" id="IPR018136">
    <property type="entry name" value="Aconitase_4Fe-4S_BS"/>
</dbReference>
<organism evidence="7 8">
    <name type="scientific">Macrophomina phaseolina</name>
    <dbReference type="NCBI Taxonomy" id="35725"/>
    <lineage>
        <taxon>Eukaryota</taxon>
        <taxon>Fungi</taxon>
        <taxon>Dikarya</taxon>
        <taxon>Ascomycota</taxon>
        <taxon>Pezizomycotina</taxon>
        <taxon>Dothideomycetes</taxon>
        <taxon>Dothideomycetes incertae sedis</taxon>
        <taxon>Botryosphaeriales</taxon>
        <taxon>Botryosphaeriaceae</taxon>
        <taxon>Macrophomina</taxon>
    </lineage>
</organism>
<accession>A0ABQ8GBI3</accession>
<keyword evidence="4" id="KW-0456">Lyase</keyword>
<evidence type="ECO:0000256" key="1">
    <source>
        <dbReference type="ARBA" id="ARBA00022723"/>
    </source>
</evidence>
<dbReference type="InterPro" id="IPR001030">
    <property type="entry name" value="Acoase/IPM_deHydtase_lsu_aba"/>
</dbReference>
<comment type="caution">
    <text evidence="7">The sequence shown here is derived from an EMBL/GenBank/DDBJ whole genome shotgun (WGS) entry which is preliminary data.</text>
</comment>
<feature type="domain" description="Aconitase/3-isopropylmalate dehydratase large subunit alpha/beta/alpha" evidence="5">
    <location>
        <begin position="1"/>
        <end position="201"/>
    </location>
</feature>
<proteinExistence type="predicted"/>
<keyword evidence="2" id="KW-0408">Iron</keyword>
<dbReference type="Proteomes" id="UP000774617">
    <property type="component" value="Unassembled WGS sequence"/>
</dbReference>
<name>A0ABQ8GBI3_9PEZI</name>
<dbReference type="EMBL" id="JAGTJR010000012">
    <property type="protein sequence ID" value="KAH7051091.1"/>
    <property type="molecule type" value="Genomic_DNA"/>
</dbReference>
<dbReference type="Gene3D" id="3.30.499.10">
    <property type="entry name" value="Aconitase, domain 3"/>
    <property type="match status" value="2"/>
</dbReference>
<sequence length="444" mass="48431">MCTELGAITGIFLPDEVTQAFVKRRKCKIYNSGSTYFLPDTDACYAAKFEVDLGEVESFIAMYPSPDDVYPVAEKLDMNMQFDGCFIGACTTTEEDLILAALVLRAGLKRGLPLAKGRRVVVPGSMPIVRNLRKLGLLDVYAAAGFEQPAPGCSLCLGIGADVAEEGSNWISSQNRNFKNRMGKGAVGHICSAATVAASSFSMTLTDPRELLQDVSEKEYNRCRETCRSWYTGTSGSTAVEPVLEAGLPEYVEPNFLPNMPESTDGDTVRSVTEASLPNNAAIGHISSRVYRMGDFVDTDAIIPTVFCTSTTDKQLGSHCFEFALPEFREKVRSGFQVVVAGKAFGCGSSREEAPRAMKARTGEEIRIDVEARSVRIAGKAFGFNLDEMELKLIENGGLPESFRSFGQDVFAALCRKKEPVSLPALADMKLERENSAKREVLSW</sequence>
<keyword evidence="1" id="KW-0479">Metal-binding</keyword>
<evidence type="ECO:0000259" key="5">
    <source>
        <dbReference type="Pfam" id="PF00330"/>
    </source>
</evidence>
<evidence type="ECO:0000256" key="4">
    <source>
        <dbReference type="ARBA" id="ARBA00023239"/>
    </source>
</evidence>
<keyword evidence="3" id="KW-0411">Iron-sulfur</keyword>
<dbReference type="InterPro" id="IPR015928">
    <property type="entry name" value="Aconitase/3IPM_dehydase_swvl"/>
</dbReference>
<dbReference type="Pfam" id="PF00330">
    <property type="entry name" value="Aconitase"/>
    <property type="match status" value="1"/>
</dbReference>
<evidence type="ECO:0000256" key="2">
    <source>
        <dbReference type="ARBA" id="ARBA00023004"/>
    </source>
</evidence>
<dbReference type="SUPFAM" id="SSF53732">
    <property type="entry name" value="Aconitase iron-sulfur domain"/>
    <property type="match status" value="1"/>
</dbReference>
<dbReference type="InterPro" id="IPR050067">
    <property type="entry name" value="IPM_dehydratase_rel_enz"/>
</dbReference>
<evidence type="ECO:0000259" key="6">
    <source>
        <dbReference type="Pfam" id="PF00694"/>
    </source>
</evidence>
<dbReference type="SUPFAM" id="SSF52016">
    <property type="entry name" value="LeuD/IlvD-like"/>
    <property type="match status" value="1"/>
</dbReference>
<evidence type="ECO:0000313" key="7">
    <source>
        <dbReference type="EMBL" id="KAH7051091.1"/>
    </source>
</evidence>
<dbReference type="Gene3D" id="3.20.19.10">
    <property type="entry name" value="Aconitase, domain 4"/>
    <property type="match status" value="1"/>
</dbReference>
<dbReference type="PANTHER" id="PTHR43822">
    <property type="entry name" value="HOMOACONITASE, MITOCHONDRIAL-RELATED"/>
    <property type="match status" value="1"/>
</dbReference>
<reference evidence="7 8" key="1">
    <citation type="journal article" date="2021" name="Nat. Commun.">
        <title>Genetic determinants of endophytism in the Arabidopsis root mycobiome.</title>
        <authorList>
            <person name="Mesny F."/>
            <person name="Miyauchi S."/>
            <person name="Thiergart T."/>
            <person name="Pickel B."/>
            <person name="Atanasova L."/>
            <person name="Karlsson M."/>
            <person name="Huettel B."/>
            <person name="Barry K.W."/>
            <person name="Haridas S."/>
            <person name="Chen C."/>
            <person name="Bauer D."/>
            <person name="Andreopoulos W."/>
            <person name="Pangilinan J."/>
            <person name="LaButti K."/>
            <person name="Riley R."/>
            <person name="Lipzen A."/>
            <person name="Clum A."/>
            <person name="Drula E."/>
            <person name="Henrissat B."/>
            <person name="Kohler A."/>
            <person name="Grigoriev I.V."/>
            <person name="Martin F.M."/>
            <person name="Hacquard S."/>
        </authorList>
    </citation>
    <scope>NUCLEOTIDE SEQUENCE [LARGE SCALE GENOMIC DNA]</scope>
    <source>
        <strain evidence="7 8">MPI-SDFR-AT-0080</strain>
    </source>
</reference>
<dbReference type="InterPro" id="IPR000573">
    <property type="entry name" value="AconitaseA/IPMdHydase_ssu_swvl"/>
</dbReference>
<dbReference type="PROSITE" id="PS01244">
    <property type="entry name" value="ACONITASE_2"/>
    <property type="match status" value="1"/>
</dbReference>